<dbReference type="AlphaFoldDB" id="A0A7J7QV66"/>
<sequence length="124" mass="12891">MRSALPLLLAGAWLLGALSAGAAGLYLGFSAAGPSPPPGPWSPPSPSRPARCSRCRSSSWWTAPRTSTTTAARGASPARPSSTFATTRASWARTLTPTPARTASASSSRRRPSPSSRTWPTSPW</sequence>
<evidence type="ECO:0000256" key="2">
    <source>
        <dbReference type="SAM" id="SignalP"/>
    </source>
</evidence>
<feature type="compositionally biased region" description="Low complexity" evidence="1">
    <location>
        <begin position="63"/>
        <end position="83"/>
    </location>
</feature>
<keyword evidence="2" id="KW-0732">Signal</keyword>
<accession>A0A7J7QV66</accession>
<reference evidence="3 4" key="1">
    <citation type="journal article" date="2020" name="Nature">
        <title>Six reference-quality genomes reveal evolution of bat adaptations.</title>
        <authorList>
            <person name="Jebb D."/>
            <person name="Huang Z."/>
            <person name="Pippel M."/>
            <person name="Hughes G.M."/>
            <person name="Lavrichenko K."/>
            <person name="Devanna P."/>
            <person name="Winkler S."/>
            <person name="Jermiin L.S."/>
            <person name="Skirmuntt E.C."/>
            <person name="Katzourakis A."/>
            <person name="Burkitt-Gray L."/>
            <person name="Ray D.A."/>
            <person name="Sullivan K.A.M."/>
            <person name="Roscito J.G."/>
            <person name="Kirilenko B.M."/>
            <person name="Davalos L.M."/>
            <person name="Corthals A.P."/>
            <person name="Power M.L."/>
            <person name="Jones G."/>
            <person name="Ransome R.D."/>
            <person name="Dechmann D.K.N."/>
            <person name="Locatelli A.G."/>
            <person name="Puechmaille S.J."/>
            <person name="Fedrigo O."/>
            <person name="Jarvis E.D."/>
            <person name="Hiller M."/>
            <person name="Vernes S.C."/>
            <person name="Myers E.W."/>
            <person name="Teeling E.C."/>
        </authorList>
    </citation>
    <scope>NUCLEOTIDE SEQUENCE [LARGE SCALE GENOMIC DNA]</scope>
    <source>
        <strain evidence="3">MPipKuh1</strain>
        <tissue evidence="3">Flight muscle</tissue>
    </source>
</reference>
<comment type="caution">
    <text evidence="3">The sequence shown here is derived from an EMBL/GenBank/DDBJ whole genome shotgun (WGS) entry which is preliminary data.</text>
</comment>
<evidence type="ECO:0000256" key="1">
    <source>
        <dbReference type="SAM" id="MobiDB-lite"/>
    </source>
</evidence>
<feature type="region of interest" description="Disordered" evidence="1">
    <location>
        <begin position="63"/>
        <end position="124"/>
    </location>
</feature>
<feature type="compositionally biased region" description="Low complexity" evidence="1">
    <location>
        <begin position="91"/>
        <end position="124"/>
    </location>
</feature>
<feature type="signal peptide" evidence="2">
    <location>
        <begin position="1"/>
        <end position="24"/>
    </location>
</feature>
<keyword evidence="4" id="KW-1185">Reference proteome</keyword>
<evidence type="ECO:0000313" key="3">
    <source>
        <dbReference type="EMBL" id="KAF6267808.1"/>
    </source>
</evidence>
<proteinExistence type="predicted"/>
<dbReference type="Proteomes" id="UP000558488">
    <property type="component" value="Unassembled WGS sequence"/>
</dbReference>
<name>A0A7J7QV66_PIPKU</name>
<protein>
    <submittedName>
        <fullName evidence="3">Cathepsin H</fullName>
    </submittedName>
</protein>
<evidence type="ECO:0000313" key="4">
    <source>
        <dbReference type="Proteomes" id="UP000558488"/>
    </source>
</evidence>
<feature type="chain" id="PRO_5029640784" evidence="2">
    <location>
        <begin position="25"/>
        <end position="124"/>
    </location>
</feature>
<gene>
    <name evidence="3" type="ORF">mPipKuh1_003427</name>
</gene>
<organism evidence="3 4">
    <name type="scientific">Pipistrellus kuhlii</name>
    <name type="common">Kuhl's pipistrelle</name>
    <dbReference type="NCBI Taxonomy" id="59472"/>
    <lineage>
        <taxon>Eukaryota</taxon>
        <taxon>Metazoa</taxon>
        <taxon>Chordata</taxon>
        <taxon>Craniata</taxon>
        <taxon>Vertebrata</taxon>
        <taxon>Euteleostomi</taxon>
        <taxon>Mammalia</taxon>
        <taxon>Eutheria</taxon>
        <taxon>Laurasiatheria</taxon>
        <taxon>Chiroptera</taxon>
        <taxon>Yangochiroptera</taxon>
        <taxon>Vespertilionidae</taxon>
        <taxon>Pipistrellus</taxon>
    </lineage>
</organism>
<dbReference type="EMBL" id="JACAGB010000134">
    <property type="protein sequence ID" value="KAF6267808.1"/>
    <property type="molecule type" value="Genomic_DNA"/>
</dbReference>